<dbReference type="InterPro" id="IPR000418">
    <property type="entry name" value="Ets_dom"/>
</dbReference>
<dbReference type="PROSITE" id="PS51433">
    <property type="entry name" value="PNT"/>
    <property type="match status" value="1"/>
</dbReference>
<feature type="region of interest" description="Disordered" evidence="4">
    <location>
        <begin position="686"/>
        <end position="732"/>
    </location>
</feature>
<evidence type="ECO:0000259" key="5">
    <source>
        <dbReference type="PROSITE" id="PS50061"/>
    </source>
</evidence>
<dbReference type="PANTHER" id="PTHR11849:SF201">
    <property type="entry name" value="ETS DNA-BINDING PROTEIN POKKURI"/>
    <property type="match status" value="1"/>
</dbReference>
<dbReference type="Proteomes" id="UP001374579">
    <property type="component" value="Unassembled WGS sequence"/>
</dbReference>
<dbReference type="PROSITE" id="PS00346">
    <property type="entry name" value="ETS_DOMAIN_2"/>
    <property type="match status" value="1"/>
</dbReference>
<dbReference type="Gene3D" id="1.10.10.10">
    <property type="entry name" value="Winged helix-like DNA-binding domain superfamily/Winged helix DNA-binding domain"/>
    <property type="match status" value="1"/>
</dbReference>
<dbReference type="EMBL" id="JBAMIC010000012">
    <property type="protein sequence ID" value="KAK7099185.1"/>
    <property type="molecule type" value="Genomic_DNA"/>
</dbReference>
<evidence type="ECO:0000256" key="3">
    <source>
        <dbReference type="RuleBase" id="RU004019"/>
    </source>
</evidence>
<evidence type="ECO:0008006" key="9">
    <source>
        <dbReference type="Google" id="ProtNLM"/>
    </source>
</evidence>
<dbReference type="InterPro" id="IPR036388">
    <property type="entry name" value="WH-like_DNA-bd_sf"/>
</dbReference>
<feature type="compositionally biased region" description="Low complexity" evidence="4">
    <location>
        <begin position="242"/>
        <end position="258"/>
    </location>
</feature>
<keyword evidence="8" id="KW-1185">Reference proteome</keyword>
<dbReference type="InterPro" id="IPR013761">
    <property type="entry name" value="SAM/pointed_sf"/>
</dbReference>
<feature type="compositionally biased region" description="Polar residues" evidence="4">
    <location>
        <begin position="519"/>
        <end position="528"/>
    </location>
</feature>
<feature type="region of interest" description="Disordered" evidence="4">
    <location>
        <begin position="626"/>
        <end position="665"/>
    </location>
</feature>
<protein>
    <recommendedName>
        <fullName evidence="9">Transcription factor ETV6</fullName>
    </recommendedName>
</protein>
<dbReference type="SUPFAM" id="SSF46785">
    <property type="entry name" value="Winged helix' DNA-binding domain"/>
    <property type="match status" value="1"/>
</dbReference>
<dbReference type="Gene3D" id="1.10.150.50">
    <property type="entry name" value="Transcription Factor, Ets-1"/>
    <property type="match status" value="1"/>
</dbReference>
<evidence type="ECO:0000256" key="2">
    <source>
        <dbReference type="ARBA" id="ARBA00023125"/>
    </source>
</evidence>
<evidence type="ECO:0000259" key="6">
    <source>
        <dbReference type="PROSITE" id="PS51433"/>
    </source>
</evidence>
<dbReference type="SMART" id="SM00251">
    <property type="entry name" value="SAM_PNT"/>
    <property type="match status" value="1"/>
</dbReference>
<accession>A0AAN9G9U9</accession>
<dbReference type="Pfam" id="PF02198">
    <property type="entry name" value="SAM_PNT"/>
    <property type="match status" value="1"/>
</dbReference>
<evidence type="ECO:0000313" key="8">
    <source>
        <dbReference type="Proteomes" id="UP001374579"/>
    </source>
</evidence>
<comment type="subcellular location">
    <subcellularLocation>
        <location evidence="3">Nucleus</location>
    </subcellularLocation>
</comment>
<feature type="region of interest" description="Disordered" evidence="4">
    <location>
        <begin position="173"/>
        <end position="212"/>
    </location>
</feature>
<dbReference type="PANTHER" id="PTHR11849">
    <property type="entry name" value="ETS"/>
    <property type="match status" value="1"/>
</dbReference>
<feature type="domain" description="ETS" evidence="5">
    <location>
        <begin position="336"/>
        <end position="420"/>
    </location>
</feature>
<dbReference type="GO" id="GO:0000981">
    <property type="term" value="F:DNA-binding transcription factor activity, RNA polymerase II-specific"/>
    <property type="evidence" value="ECO:0007669"/>
    <property type="project" value="TreeGrafter"/>
</dbReference>
<feature type="domain" description="PNT" evidence="6">
    <location>
        <begin position="25"/>
        <end position="109"/>
    </location>
</feature>
<proteinExistence type="inferred from homology"/>
<dbReference type="InterPro" id="IPR046328">
    <property type="entry name" value="ETS_fam"/>
</dbReference>
<gene>
    <name evidence="7" type="ORF">V1264_003366</name>
</gene>
<organism evidence="7 8">
    <name type="scientific">Littorina saxatilis</name>
    <dbReference type="NCBI Taxonomy" id="31220"/>
    <lineage>
        <taxon>Eukaryota</taxon>
        <taxon>Metazoa</taxon>
        <taxon>Spiralia</taxon>
        <taxon>Lophotrochozoa</taxon>
        <taxon>Mollusca</taxon>
        <taxon>Gastropoda</taxon>
        <taxon>Caenogastropoda</taxon>
        <taxon>Littorinimorpha</taxon>
        <taxon>Littorinoidea</taxon>
        <taxon>Littorinidae</taxon>
        <taxon>Littorina</taxon>
    </lineage>
</organism>
<feature type="compositionally biased region" description="Low complexity" evidence="4">
    <location>
        <begin position="458"/>
        <end position="477"/>
    </location>
</feature>
<sequence length="781" mass="85649">MYPWSPVSIGGTHPPQPPSAHLPHHIPPSCSVQILPNGLARSPYLWTKEHVRAWLEFCSDDFSIEHIRPDKFDMNGKALCLLTRKDFMERDPSSGDLLYNALQRLLSTKNELSLHPHLAGMSASFAHNLSPRFKVEPPHTQAASPNGIIFLTGTGSGHYAGATTTAAPAVEGHGGNGSGLNGACSESNTHTSSENGLARTGPIPILPQPTLPLAMSQPPVTSVGILSVADHKPTEVPESVLSPAPTTDQDSTSSDADSVNNESATYERIHQDGGQENGYGHMQSNATPATTATANNINSINGLHNANGHSNNSHPDSIQQEEEMDLLCRDNSGDCRLLWEFIYQLLQERASISRNFVCWEGNGSDLVFRIVNPTGLAELWGHQKNRSNMTYEKLSRALRYYYKMNIIKKVPGKRLTYKFLQHPTKIQKGQRGAKPHCMRNLPPNNPPPQLAPNPPQLQPHSPLQPLLSQLSPQTSTPRLSPAHSRPPSLSPPVMDDLPGGPPPAASPQGSPHDRHVTPNRRSLSNTPVHMNRRASVSPGEMDEHVRSSLKDRLSGRVPLIHAKLEAETVVGVSQQMIREELQRRHLEIELHRHHQQQQQQQQQHRFGLVADFPPHSKMDCDEAMYQEEPEDLSVKPSRKDSAFSCSSSSSSSSPSSIKGNPPLSSVASPNCYPPCSYSPSPYPPRVSPIHPHLYQHQQHPGYHLPRSFNPQPSKSYPPSPVHNNNNDDTHADDKRATAGLVVPLVTLKRSCPEEFGFSAMSDTSSAVMSIVKTEPLHVIAS</sequence>
<feature type="region of interest" description="Disordered" evidence="4">
    <location>
        <begin position="425"/>
        <end position="548"/>
    </location>
</feature>
<dbReference type="AlphaFoldDB" id="A0AAN9G9U9"/>
<dbReference type="InterPro" id="IPR036390">
    <property type="entry name" value="WH_DNA-bd_sf"/>
</dbReference>
<dbReference type="SMART" id="SM00413">
    <property type="entry name" value="ETS"/>
    <property type="match status" value="1"/>
</dbReference>
<feature type="compositionally biased region" description="Low complexity" evidence="4">
    <location>
        <begin position="642"/>
        <end position="656"/>
    </location>
</feature>
<dbReference type="GO" id="GO:0030154">
    <property type="term" value="P:cell differentiation"/>
    <property type="evidence" value="ECO:0007669"/>
    <property type="project" value="TreeGrafter"/>
</dbReference>
<dbReference type="PRINTS" id="PR00454">
    <property type="entry name" value="ETSDOMAIN"/>
</dbReference>
<comment type="similarity">
    <text evidence="1 3">Belongs to the ETS family.</text>
</comment>
<dbReference type="GO" id="GO:0005634">
    <property type="term" value="C:nucleus"/>
    <property type="evidence" value="ECO:0007669"/>
    <property type="project" value="UniProtKB-SubCell"/>
</dbReference>
<feature type="region of interest" description="Disordered" evidence="4">
    <location>
        <begin position="298"/>
        <end position="321"/>
    </location>
</feature>
<feature type="region of interest" description="Disordered" evidence="4">
    <location>
        <begin position="234"/>
        <end position="264"/>
    </location>
</feature>
<dbReference type="InterPro" id="IPR003118">
    <property type="entry name" value="Pointed_dom"/>
</dbReference>
<evidence type="ECO:0000256" key="1">
    <source>
        <dbReference type="ARBA" id="ARBA00005562"/>
    </source>
</evidence>
<keyword evidence="2 3" id="KW-0238">DNA-binding</keyword>
<dbReference type="SUPFAM" id="SSF47769">
    <property type="entry name" value="SAM/Pointed domain"/>
    <property type="match status" value="1"/>
</dbReference>
<name>A0AAN9G9U9_9CAEN</name>
<feature type="compositionally biased region" description="Polar residues" evidence="4">
    <location>
        <begin position="299"/>
        <end position="318"/>
    </location>
</feature>
<comment type="caution">
    <text evidence="7">The sequence shown here is derived from an EMBL/GenBank/DDBJ whole genome shotgun (WGS) entry which is preliminary data.</text>
</comment>
<dbReference type="Pfam" id="PF00178">
    <property type="entry name" value="Ets"/>
    <property type="match status" value="1"/>
</dbReference>
<keyword evidence="3" id="KW-0539">Nucleus</keyword>
<feature type="compositionally biased region" description="Pro residues" evidence="4">
    <location>
        <begin position="443"/>
        <end position="457"/>
    </location>
</feature>
<reference evidence="7 8" key="1">
    <citation type="submission" date="2024-02" db="EMBL/GenBank/DDBJ databases">
        <title>Chromosome-scale genome assembly of the rough periwinkle Littorina saxatilis.</title>
        <authorList>
            <person name="De Jode A."/>
            <person name="Faria R."/>
            <person name="Formenti G."/>
            <person name="Sims Y."/>
            <person name="Smith T.P."/>
            <person name="Tracey A."/>
            <person name="Wood J.M.D."/>
            <person name="Zagrodzka Z.B."/>
            <person name="Johannesson K."/>
            <person name="Butlin R.K."/>
            <person name="Leder E.H."/>
        </authorList>
    </citation>
    <scope>NUCLEOTIDE SEQUENCE [LARGE SCALE GENOMIC DNA]</scope>
    <source>
        <strain evidence="7">Snail1</strain>
        <tissue evidence="7">Muscle</tissue>
    </source>
</reference>
<evidence type="ECO:0000313" key="7">
    <source>
        <dbReference type="EMBL" id="KAK7099185.1"/>
    </source>
</evidence>
<evidence type="ECO:0000256" key="4">
    <source>
        <dbReference type="SAM" id="MobiDB-lite"/>
    </source>
</evidence>
<feature type="compositionally biased region" description="Polar residues" evidence="4">
    <location>
        <begin position="184"/>
        <end position="195"/>
    </location>
</feature>
<feature type="region of interest" description="Disordered" evidence="4">
    <location>
        <begin position="1"/>
        <end position="23"/>
    </location>
</feature>
<dbReference type="PROSITE" id="PS50061">
    <property type="entry name" value="ETS_DOMAIN_3"/>
    <property type="match status" value="1"/>
</dbReference>
<dbReference type="GO" id="GO:0043565">
    <property type="term" value="F:sequence-specific DNA binding"/>
    <property type="evidence" value="ECO:0007669"/>
    <property type="project" value="InterPro"/>
</dbReference>